<accession>A0ABU5HTU6</accession>
<dbReference type="EMBL" id="JARZAK010000013">
    <property type="protein sequence ID" value="MDY7259606.1"/>
    <property type="molecule type" value="Genomic_DNA"/>
</dbReference>
<gene>
    <name evidence="2" type="ORF">QHG74_18010</name>
</gene>
<evidence type="ECO:0000313" key="3">
    <source>
        <dbReference type="Proteomes" id="UP001292913"/>
    </source>
</evidence>
<keyword evidence="3" id="KW-1185">Reference proteome</keyword>
<dbReference type="PROSITE" id="PS51257">
    <property type="entry name" value="PROKAR_LIPOPROTEIN"/>
    <property type="match status" value="1"/>
</dbReference>
<evidence type="ECO:0000256" key="1">
    <source>
        <dbReference type="SAM" id="SignalP"/>
    </source>
</evidence>
<dbReference type="RefSeq" id="WP_217723724.1">
    <property type="nucleotide sequence ID" value="NZ_JARZAK010000013.1"/>
</dbReference>
<organism evidence="2 3">
    <name type="scientific">Bacteroides vicugnae</name>
    <dbReference type="NCBI Taxonomy" id="3037989"/>
    <lineage>
        <taxon>Bacteria</taxon>
        <taxon>Pseudomonadati</taxon>
        <taxon>Bacteroidota</taxon>
        <taxon>Bacteroidia</taxon>
        <taxon>Bacteroidales</taxon>
        <taxon>Bacteroidaceae</taxon>
        <taxon>Bacteroides</taxon>
    </lineage>
</organism>
<proteinExistence type="predicted"/>
<reference evidence="2 3" key="1">
    <citation type="submission" date="2023-04" db="EMBL/GenBank/DDBJ databases">
        <title>Bacteroides pacosi sp. nov., isolated from the fecal material of an alpaca.</title>
        <authorList>
            <person name="Miller S."/>
            <person name="Hendry M."/>
            <person name="King J."/>
            <person name="Sankaranarayanan K."/>
            <person name="Lawson P.A."/>
        </authorList>
    </citation>
    <scope>NUCLEOTIDE SEQUENCE [LARGE SCALE GENOMIC DNA]</scope>
    <source>
        <strain evidence="2 3">A2-P53</strain>
    </source>
</reference>
<name>A0ABU5HTU6_9BACE</name>
<comment type="caution">
    <text evidence="2">The sequence shown here is derived from an EMBL/GenBank/DDBJ whole genome shotgun (WGS) entry which is preliminary data.</text>
</comment>
<protein>
    <recommendedName>
        <fullName evidence="4">Lipoprotein</fullName>
    </recommendedName>
</protein>
<feature type="chain" id="PRO_5047101920" description="Lipoprotein" evidence="1">
    <location>
        <begin position="26"/>
        <end position="132"/>
    </location>
</feature>
<evidence type="ECO:0000313" key="2">
    <source>
        <dbReference type="EMBL" id="MDY7259606.1"/>
    </source>
</evidence>
<evidence type="ECO:0008006" key="4">
    <source>
        <dbReference type="Google" id="ProtNLM"/>
    </source>
</evidence>
<sequence>MSKKNICTGVALACVLFMSSCGSSAKLAKNYDEMKSDSRIWDYLNVSERERALVDSIVALDEYAVFLDSYKKYRTKKNAMREGEDVEQTKEFAEYVAACSKIFRIIDKLKLSKDASIAVFEKMREVANNKLN</sequence>
<dbReference type="Proteomes" id="UP001292913">
    <property type="component" value="Unassembled WGS sequence"/>
</dbReference>
<feature type="signal peptide" evidence="1">
    <location>
        <begin position="1"/>
        <end position="25"/>
    </location>
</feature>
<keyword evidence="1" id="KW-0732">Signal</keyword>